<comment type="caution">
    <text evidence="2">The sequence shown here is derived from an EMBL/GenBank/DDBJ whole genome shotgun (WGS) entry which is preliminary data.</text>
</comment>
<gene>
    <name evidence="2" type="ORF">PPNO1_LOCUS1169</name>
</gene>
<sequence length="160" mass="17845">MRPSVRSFERIEEGYGWDQAPTLYGNRGSVRIPRRKSSRQKQPGHDREAEIRAMASSMSLRRARDTPTPPMRLSSKRIKAGIGFSQHWDGPSTEGSLPGTASIRSEMSTDSEHGAYRLKTLEALAPRPILRYEANPAGDLRTATAPPVQPPKRKRLLNAL</sequence>
<feature type="compositionally biased region" description="Basic residues" evidence="1">
    <location>
        <begin position="151"/>
        <end position="160"/>
    </location>
</feature>
<proteinExistence type="predicted"/>
<keyword evidence="3" id="KW-1185">Reference proteome</keyword>
<organism evidence="2 3">
    <name type="scientific">Parascedosporium putredinis</name>
    <dbReference type="NCBI Taxonomy" id="1442378"/>
    <lineage>
        <taxon>Eukaryota</taxon>
        <taxon>Fungi</taxon>
        <taxon>Dikarya</taxon>
        <taxon>Ascomycota</taxon>
        <taxon>Pezizomycotina</taxon>
        <taxon>Sordariomycetes</taxon>
        <taxon>Hypocreomycetidae</taxon>
        <taxon>Microascales</taxon>
        <taxon>Microascaceae</taxon>
        <taxon>Parascedosporium</taxon>
    </lineage>
</organism>
<evidence type="ECO:0000313" key="3">
    <source>
        <dbReference type="Proteomes" id="UP000838763"/>
    </source>
</evidence>
<feature type="region of interest" description="Disordered" evidence="1">
    <location>
        <begin position="135"/>
        <end position="160"/>
    </location>
</feature>
<name>A0A9P1M7R0_9PEZI</name>
<accession>A0A9P1M7R0</accession>
<reference evidence="2" key="1">
    <citation type="submission" date="2022-11" db="EMBL/GenBank/DDBJ databases">
        <authorList>
            <person name="Scott C."/>
            <person name="Bruce N."/>
        </authorList>
    </citation>
    <scope>NUCLEOTIDE SEQUENCE</scope>
</reference>
<dbReference type="Proteomes" id="UP000838763">
    <property type="component" value="Unassembled WGS sequence"/>
</dbReference>
<dbReference type="OrthoDB" id="4152802at2759"/>
<dbReference type="AlphaFoldDB" id="A0A9P1M7R0"/>
<feature type="region of interest" description="Disordered" evidence="1">
    <location>
        <begin position="18"/>
        <end position="111"/>
    </location>
</feature>
<protein>
    <submittedName>
        <fullName evidence="2">Uncharacterized protein</fullName>
    </submittedName>
</protein>
<evidence type="ECO:0000256" key="1">
    <source>
        <dbReference type="SAM" id="MobiDB-lite"/>
    </source>
</evidence>
<evidence type="ECO:0000313" key="2">
    <source>
        <dbReference type="EMBL" id="CAI4211374.1"/>
    </source>
</evidence>
<dbReference type="EMBL" id="CALLCH030000001">
    <property type="protein sequence ID" value="CAI4211374.1"/>
    <property type="molecule type" value="Genomic_DNA"/>
</dbReference>